<keyword evidence="2" id="KW-1185">Reference proteome</keyword>
<dbReference type="Proteomes" id="UP000250028">
    <property type="component" value="Unassembled WGS sequence"/>
</dbReference>
<proteinExistence type="predicted"/>
<dbReference type="AlphaFoldDB" id="A0A2Y8ZVG1"/>
<organism evidence="1 2">
    <name type="scientific">Branchiibius hedensis</name>
    <dbReference type="NCBI Taxonomy" id="672460"/>
    <lineage>
        <taxon>Bacteria</taxon>
        <taxon>Bacillati</taxon>
        <taxon>Actinomycetota</taxon>
        <taxon>Actinomycetes</taxon>
        <taxon>Micrococcales</taxon>
        <taxon>Dermacoccaceae</taxon>
        <taxon>Branchiibius</taxon>
    </lineage>
</organism>
<evidence type="ECO:0000313" key="2">
    <source>
        <dbReference type="Proteomes" id="UP000250028"/>
    </source>
</evidence>
<name>A0A2Y8ZVG1_9MICO</name>
<protein>
    <submittedName>
        <fullName evidence="1">Uncharacterized protein</fullName>
    </submittedName>
</protein>
<evidence type="ECO:0000313" key="1">
    <source>
        <dbReference type="EMBL" id="SSA36064.1"/>
    </source>
</evidence>
<sequence>MSPASRRHGAAWAAAALAVAAVLLFLAARWVLSPQAFGESGATITAHPTIGSTEYFGMAVYAAAGEVPDITMSSAASGPPVQVGGPTQLPEPTVTVDVVDARPNVVENSSAAHLSLLYCVHRTKDLGMGSGMADTLHRVCQSVEPLGSGTRVFNDYRDVILAVTPTQVGTVRVEGVTIDFQEGLRRGSQSIGVTVVADTTQ</sequence>
<dbReference type="EMBL" id="UESZ01000001">
    <property type="protein sequence ID" value="SSA36064.1"/>
    <property type="molecule type" value="Genomic_DNA"/>
</dbReference>
<gene>
    <name evidence="1" type="ORF">SAMN04489750_3444</name>
</gene>
<accession>A0A2Y8ZVG1</accession>
<reference evidence="2" key="1">
    <citation type="submission" date="2016-10" db="EMBL/GenBank/DDBJ databases">
        <authorList>
            <person name="Varghese N."/>
            <person name="Submissions S."/>
        </authorList>
    </citation>
    <scope>NUCLEOTIDE SEQUENCE [LARGE SCALE GENOMIC DNA]</scope>
    <source>
        <strain evidence="2">DSM 22951</strain>
    </source>
</reference>
<dbReference type="RefSeq" id="WP_109687762.1">
    <property type="nucleotide sequence ID" value="NZ_QGDN01000001.1"/>
</dbReference>